<name>A0ABU4W6N7_9FUSO</name>
<gene>
    <name evidence="2" type="ORF">RFV38_01545</name>
</gene>
<dbReference type="PROSITE" id="PS51729">
    <property type="entry name" value="GNAT_YJDJ"/>
    <property type="match status" value="1"/>
</dbReference>
<evidence type="ECO:0000259" key="1">
    <source>
        <dbReference type="PROSITE" id="PS51729"/>
    </source>
</evidence>
<dbReference type="RefSeq" id="WP_320312596.1">
    <property type="nucleotide sequence ID" value="NZ_JAVIKH010000001.1"/>
</dbReference>
<dbReference type="SUPFAM" id="SSF55729">
    <property type="entry name" value="Acyl-CoA N-acyltransferases (Nat)"/>
    <property type="match status" value="1"/>
</dbReference>
<dbReference type="InterPro" id="IPR016181">
    <property type="entry name" value="Acyl_CoA_acyltransferase"/>
</dbReference>
<dbReference type="InterPro" id="IPR045057">
    <property type="entry name" value="Gcn5-rel_NAT"/>
</dbReference>
<evidence type="ECO:0000313" key="2">
    <source>
        <dbReference type="EMBL" id="MDX8335187.1"/>
    </source>
</evidence>
<keyword evidence="2" id="KW-0012">Acyltransferase</keyword>
<accession>A0ABU4W6N7</accession>
<organism evidence="2 3">
    <name type="scientific">Candidatus Cetobacterium colombiensis</name>
    <dbReference type="NCBI Taxonomy" id="3073100"/>
    <lineage>
        <taxon>Bacteria</taxon>
        <taxon>Fusobacteriati</taxon>
        <taxon>Fusobacteriota</taxon>
        <taxon>Fusobacteriia</taxon>
        <taxon>Fusobacteriales</taxon>
        <taxon>Fusobacteriaceae</taxon>
        <taxon>Cetobacterium</taxon>
    </lineage>
</organism>
<reference evidence="3" key="1">
    <citation type="submission" date="2023-07" db="EMBL/GenBank/DDBJ databases">
        <authorList>
            <person name="Colorado M.A."/>
            <person name="Villamil L.M."/>
            <person name="Melo J.F."/>
            <person name="Rodriguez J.A."/>
            <person name="Ruiz R.Y."/>
        </authorList>
    </citation>
    <scope>NUCLEOTIDE SEQUENCE [LARGE SCALE GENOMIC DNA]</scope>
    <source>
        <strain evidence="3">C33</strain>
    </source>
</reference>
<comment type="caution">
    <text evidence="2">The sequence shown here is derived from an EMBL/GenBank/DDBJ whole genome shotgun (WGS) entry which is preliminary data.</text>
</comment>
<dbReference type="InterPro" id="IPR031165">
    <property type="entry name" value="GNAT_YJDJ"/>
</dbReference>
<dbReference type="Pfam" id="PF14542">
    <property type="entry name" value="Acetyltransf_CG"/>
    <property type="match status" value="1"/>
</dbReference>
<dbReference type="PANTHER" id="PTHR31435:SF9">
    <property type="entry name" value="PROTEIN NATD1"/>
    <property type="match status" value="1"/>
</dbReference>
<dbReference type="Proteomes" id="UP001279681">
    <property type="component" value="Unassembled WGS sequence"/>
</dbReference>
<dbReference type="GO" id="GO:0016746">
    <property type="term" value="F:acyltransferase activity"/>
    <property type="evidence" value="ECO:0007669"/>
    <property type="project" value="UniProtKB-KW"/>
</dbReference>
<keyword evidence="3" id="KW-1185">Reference proteome</keyword>
<dbReference type="Gene3D" id="3.40.630.30">
    <property type="match status" value="1"/>
</dbReference>
<protein>
    <submittedName>
        <fullName evidence="2">GNAT family N-acetyltransferase</fullName>
        <ecNumber evidence="2">2.3.1.-</ecNumber>
    </submittedName>
</protein>
<proteinExistence type="predicted"/>
<dbReference type="PANTHER" id="PTHR31435">
    <property type="entry name" value="PROTEIN NATD1"/>
    <property type="match status" value="1"/>
</dbReference>
<keyword evidence="2" id="KW-0808">Transferase</keyword>
<sequence>MKIVHDEKSSAFYVFENNLEIGELLYSIKEDNLIKLNSTWIEEDYRNQNLAITLTEAFIEFAKSKNLKIIPICSFSKVYFKRNYEKHHEILAPLK</sequence>
<feature type="domain" description="N-acetyltransferase" evidence="1">
    <location>
        <begin position="4"/>
        <end position="92"/>
    </location>
</feature>
<dbReference type="EMBL" id="JAVIKH010000001">
    <property type="protein sequence ID" value="MDX8335187.1"/>
    <property type="molecule type" value="Genomic_DNA"/>
</dbReference>
<evidence type="ECO:0000313" key="3">
    <source>
        <dbReference type="Proteomes" id="UP001279681"/>
    </source>
</evidence>
<dbReference type="EC" id="2.3.1.-" evidence="2"/>